<evidence type="ECO:0000256" key="1">
    <source>
        <dbReference type="SAM" id="MobiDB-lite"/>
    </source>
</evidence>
<feature type="non-terminal residue" evidence="2">
    <location>
        <position position="172"/>
    </location>
</feature>
<feature type="compositionally biased region" description="Low complexity" evidence="1">
    <location>
        <begin position="1"/>
        <end position="17"/>
    </location>
</feature>
<proteinExistence type="predicted"/>
<organism evidence="2 3">
    <name type="scientific">Haematococcus lacustris</name>
    <name type="common">Green alga</name>
    <name type="synonym">Haematococcus pluvialis</name>
    <dbReference type="NCBI Taxonomy" id="44745"/>
    <lineage>
        <taxon>Eukaryota</taxon>
        <taxon>Viridiplantae</taxon>
        <taxon>Chlorophyta</taxon>
        <taxon>core chlorophytes</taxon>
        <taxon>Chlorophyceae</taxon>
        <taxon>CS clade</taxon>
        <taxon>Chlamydomonadales</taxon>
        <taxon>Haematococcaceae</taxon>
        <taxon>Haematococcus</taxon>
    </lineage>
</organism>
<keyword evidence="3" id="KW-1185">Reference proteome</keyword>
<comment type="caution">
    <text evidence="2">The sequence shown here is derived from an EMBL/GenBank/DDBJ whole genome shotgun (WGS) entry which is preliminary data.</text>
</comment>
<name>A0A6A0ACZ7_HAELA</name>
<dbReference type="Proteomes" id="UP000485058">
    <property type="component" value="Unassembled WGS sequence"/>
</dbReference>
<dbReference type="EMBL" id="BLLF01005089">
    <property type="protein sequence ID" value="GFH30719.1"/>
    <property type="molecule type" value="Genomic_DNA"/>
</dbReference>
<reference evidence="2 3" key="1">
    <citation type="submission" date="2020-02" db="EMBL/GenBank/DDBJ databases">
        <title>Draft genome sequence of Haematococcus lacustris strain NIES-144.</title>
        <authorList>
            <person name="Morimoto D."/>
            <person name="Nakagawa S."/>
            <person name="Yoshida T."/>
            <person name="Sawayama S."/>
        </authorList>
    </citation>
    <scope>NUCLEOTIDE SEQUENCE [LARGE SCALE GENOMIC DNA]</scope>
    <source>
        <strain evidence="2 3">NIES-144</strain>
    </source>
</reference>
<accession>A0A6A0ACZ7</accession>
<dbReference type="AlphaFoldDB" id="A0A6A0ACZ7"/>
<protein>
    <submittedName>
        <fullName evidence="2">C-CAP/cofactor C-like domain-containing protein</fullName>
    </submittedName>
</protein>
<evidence type="ECO:0000313" key="3">
    <source>
        <dbReference type="Proteomes" id="UP000485058"/>
    </source>
</evidence>
<feature type="compositionally biased region" description="Gly residues" evidence="1">
    <location>
        <begin position="58"/>
        <end position="69"/>
    </location>
</feature>
<sequence length="172" mass="17744">MLDPPAAGGPAPPATTAWRHMVPANGTNGTVVGQAGEQPGSRAGPEAPSQGVGPEEGPAGGSKAGGKAGGKAAAYERALHKKLSMTTELRHRFRQAGLSKEREAELNNTIQSYFKGAVSFDAKSWSLLRSVVKGVMGVAAVGLMGILQPLLSRTLGLDLQRWALTGHQALAL</sequence>
<evidence type="ECO:0000313" key="2">
    <source>
        <dbReference type="EMBL" id="GFH30719.1"/>
    </source>
</evidence>
<gene>
    <name evidence="2" type="ORF">HaLaN_29618</name>
</gene>
<feature type="region of interest" description="Disordered" evidence="1">
    <location>
        <begin position="1"/>
        <end position="73"/>
    </location>
</feature>